<keyword evidence="7" id="KW-0325">Glycoprotein</keyword>
<dbReference type="FunFam" id="3.10.250.10:FF:000007">
    <property type="entry name" value="Soluble scavenger receptor cysteine-rich domain-containing protein SSC5D"/>
    <property type="match status" value="1"/>
</dbReference>
<evidence type="ECO:0000256" key="11">
    <source>
        <dbReference type="PROSITE-ProRule" id="PRU00196"/>
    </source>
</evidence>
<keyword evidence="2" id="KW-0964">Secreted</keyword>
<evidence type="ECO:0000256" key="5">
    <source>
        <dbReference type="ARBA" id="ARBA00023157"/>
    </source>
</evidence>
<feature type="disulfide bond" evidence="11">
    <location>
        <begin position="395"/>
        <end position="456"/>
    </location>
</feature>
<keyword evidence="5 11" id="KW-1015">Disulfide bond</keyword>
<evidence type="ECO:0000256" key="10">
    <source>
        <dbReference type="ARBA" id="ARBA00069168"/>
    </source>
</evidence>
<feature type="disulfide bond" evidence="11">
    <location>
        <begin position="426"/>
        <end position="436"/>
    </location>
</feature>
<comment type="caution">
    <text evidence="11">Lacks conserved residue(s) required for the propagation of feature annotation.</text>
</comment>
<feature type="compositionally biased region" description="Low complexity" evidence="12">
    <location>
        <begin position="302"/>
        <end position="324"/>
    </location>
</feature>
<feature type="domain" description="SRCR" evidence="13">
    <location>
        <begin position="561"/>
        <end position="662"/>
    </location>
</feature>
<dbReference type="SMART" id="SM00202">
    <property type="entry name" value="SR"/>
    <property type="match status" value="3"/>
</dbReference>
<comment type="subunit">
    <text evidence="9">Interacts with LGALS1 and laminin.</text>
</comment>
<dbReference type="SUPFAM" id="SSF56487">
    <property type="entry name" value="SRCR-like"/>
    <property type="match status" value="3"/>
</dbReference>
<feature type="region of interest" description="Disordered" evidence="12">
    <location>
        <begin position="243"/>
        <end position="266"/>
    </location>
</feature>
<dbReference type="PRINTS" id="PR00258">
    <property type="entry name" value="SPERACTRCPTR"/>
</dbReference>
<evidence type="ECO:0000256" key="2">
    <source>
        <dbReference type="ARBA" id="ARBA00022525"/>
    </source>
</evidence>
<feature type="domain" description="SRCR" evidence="13">
    <location>
        <begin position="466"/>
        <end position="554"/>
    </location>
</feature>
<comment type="function">
    <text evidence="8">Binds to extracellular matrix proteins. Binds to pathogen-associated molecular patterns (PAMPs) present on the cell walls of Gram-positive and Gram-negative bacteria and fungi, behaving as a pattern recognition receptor (PRR). Induces bacterial and fungal aggregation and subsequent inhibition of PAMP-induced cytokine release. Does not possess intrinsic bactericidal activity. May play a role in the innate defense and homeostasis of certain epithelial surfaces.</text>
</comment>
<evidence type="ECO:0000256" key="6">
    <source>
        <dbReference type="ARBA" id="ARBA00023170"/>
    </source>
</evidence>
<feature type="disulfide bond" evidence="11">
    <location>
        <begin position="631"/>
        <end position="641"/>
    </location>
</feature>
<comment type="caution">
    <text evidence="14">The sequence shown here is derived from an EMBL/GenBank/DDBJ whole genome shotgun (WGS) entry which is preliminary data.</text>
</comment>
<dbReference type="InterPro" id="IPR001190">
    <property type="entry name" value="SRCR"/>
</dbReference>
<feature type="disulfide bond" evidence="11">
    <location>
        <begin position="382"/>
        <end position="446"/>
    </location>
</feature>
<dbReference type="GO" id="GO:0016020">
    <property type="term" value="C:membrane"/>
    <property type="evidence" value="ECO:0007669"/>
    <property type="project" value="InterPro"/>
</dbReference>
<dbReference type="InterPro" id="IPR036772">
    <property type="entry name" value="SRCR-like_dom_sf"/>
</dbReference>
<name>A0A7J5YW16_DISMA</name>
<evidence type="ECO:0000256" key="12">
    <source>
        <dbReference type="SAM" id="MobiDB-lite"/>
    </source>
</evidence>
<feature type="region of interest" description="Disordered" evidence="12">
    <location>
        <begin position="302"/>
        <end position="339"/>
    </location>
</feature>
<dbReference type="PROSITE" id="PS50287">
    <property type="entry name" value="SRCR_2"/>
    <property type="match status" value="3"/>
</dbReference>
<gene>
    <name evidence="14" type="ORF">F7725_014480</name>
</gene>
<keyword evidence="3" id="KW-0732">Signal</keyword>
<dbReference type="FunFam" id="3.10.250.10:FF:000035">
    <property type="entry name" value="Lysyl oxidase-like 2"/>
    <property type="match status" value="1"/>
</dbReference>
<dbReference type="PANTHER" id="PTHR19331:SF22">
    <property type="entry name" value="DELETED IN MALIGNANT BRAIN TUMORS 1 PROTEIN"/>
    <property type="match status" value="1"/>
</dbReference>
<keyword evidence="4" id="KW-0677">Repeat</keyword>
<dbReference type="EMBL" id="JAAKFY010000008">
    <property type="protein sequence ID" value="KAF3853792.1"/>
    <property type="molecule type" value="Genomic_DNA"/>
</dbReference>
<keyword evidence="6" id="KW-0675">Receptor</keyword>
<keyword evidence="15" id="KW-1185">Reference proteome</keyword>
<accession>A0A7J5YW16</accession>
<evidence type="ECO:0000256" key="4">
    <source>
        <dbReference type="ARBA" id="ARBA00022737"/>
    </source>
</evidence>
<comment type="subcellular location">
    <subcellularLocation>
        <location evidence="1">Secreted</location>
    </subcellularLocation>
</comment>
<protein>
    <recommendedName>
        <fullName evidence="10">Soluble scavenger receptor cysteine-rich domain-containing protein SSC5D</fullName>
    </recommendedName>
</protein>
<evidence type="ECO:0000313" key="15">
    <source>
        <dbReference type="Proteomes" id="UP000518266"/>
    </source>
</evidence>
<evidence type="ECO:0000313" key="14">
    <source>
        <dbReference type="EMBL" id="KAF3853792.1"/>
    </source>
</evidence>
<dbReference type="PANTHER" id="PTHR19331">
    <property type="entry name" value="SCAVENGER RECEPTOR DOMAIN-CONTAINING"/>
    <property type="match status" value="1"/>
</dbReference>
<evidence type="ECO:0000256" key="9">
    <source>
        <dbReference type="ARBA" id="ARBA00064153"/>
    </source>
</evidence>
<dbReference type="AlphaFoldDB" id="A0A7J5YW16"/>
<feature type="disulfide bond" evidence="11">
    <location>
        <begin position="523"/>
        <end position="533"/>
    </location>
</feature>
<sequence>MLQRCVLPGQQLGLALRLLPACALTGELSLEAAQGLPQRRLLLLVPRHVGGLKTIFHISVSPLDLLLGRPVVLNQFSIAELQLSGRHVQLLVHFGVLIIDMTEEVHLLGQVLEERLLLVGGVHLLQPLLQLPVPLQETLPQLGCQLQVCRRDREEPSGTLLYKYTYVKSVPDGDMWTSLYRQLCESRLVIVDQAPPAGRKSVYSAAPCPPCVKPRTYIIISIIIIITHHVSFLQQSLGNSGRTQRWERSGCYDTDTPGGKDGSHQPRNVVLDRIRLPLAAVVGGVGGGGQLLKRGAELSTRAGGWGTTATAGTPTESPTPGASSDKTLEPSDGPTATATRLVLRPPKIVFIKLSRAARLVGSSASGSGRVEVYLNGQWGAVCDSHWTDRDASVICRQLGLGDIGSAVQRSQFGSGSGLFHYERLGCRGDENTLSTCRSRTFVTGDCSHGNEAAVVCTPPEGSGPPLRLVGGEEDFEGRVEVFHTGRWGSICDDQWDDRDAEVACRQLGFGYGSGPILLDAVKCTGNELFLDQCPHGDWEQHNCDHMEDAGVSCSPYTDGVVRLVGGDSPWEGRVEVFHSGDWGTVCDDHWSQQHAEYLYDFSSSFRGHAEVVSDGMFGEGVGLILLDEVHCEGSETSLLDCPHGIWGRTDCSHSEDVGVRCRKRPSQETNQVPVIAPSRYETRVPWCVWWVAAAERRVESRCISMVTGEVSVTQAGTT</sequence>
<proteinExistence type="predicted"/>
<organism evidence="14 15">
    <name type="scientific">Dissostichus mawsoni</name>
    <name type="common">Antarctic cod</name>
    <dbReference type="NCBI Taxonomy" id="36200"/>
    <lineage>
        <taxon>Eukaryota</taxon>
        <taxon>Metazoa</taxon>
        <taxon>Chordata</taxon>
        <taxon>Craniata</taxon>
        <taxon>Vertebrata</taxon>
        <taxon>Euteleostomi</taxon>
        <taxon>Actinopterygii</taxon>
        <taxon>Neopterygii</taxon>
        <taxon>Teleostei</taxon>
        <taxon>Neoteleostei</taxon>
        <taxon>Acanthomorphata</taxon>
        <taxon>Eupercaria</taxon>
        <taxon>Perciformes</taxon>
        <taxon>Notothenioidei</taxon>
        <taxon>Nototheniidae</taxon>
        <taxon>Dissostichus</taxon>
    </lineage>
</organism>
<evidence type="ECO:0000256" key="8">
    <source>
        <dbReference type="ARBA" id="ARBA00058074"/>
    </source>
</evidence>
<dbReference type="Gene3D" id="3.10.250.10">
    <property type="entry name" value="SRCR-like domain"/>
    <property type="match status" value="3"/>
</dbReference>
<dbReference type="Pfam" id="PF00530">
    <property type="entry name" value="SRCR"/>
    <property type="match status" value="3"/>
</dbReference>
<dbReference type="Proteomes" id="UP000518266">
    <property type="component" value="Unassembled WGS sequence"/>
</dbReference>
<dbReference type="FunFam" id="3.10.250.10:FF:000006">
    <property type="entry name" value="neurotrypsin isoform X2"/>
    <property type="match status" value="1"/>
</dbReference>
<feature type="domain" description="SRCR" evidence="13">
    <location>
        <begin position="357"/>
        <end position="457"/>
    </location>
</feature>
<dbReference type="OrthoDB" id="536948at2759"/>
<dbReference type="PROSITE" id="PS00420">
    <property type="entry name" value="SRCR_1"/>
    <property type="match status" value="1"/>
</dbReference>
<evidence type="ECO:0000256" key="3">
    <source>
        <dbReference type="ARBA" id="ARBA00022729"/>
    </source>
</evidence>
<evidence type="ECO:0000259" key="13">
    <source>
        <dbReference type="PROSITE" id="PS50287"/>
    </source>
</evidence>
<evidence type="ECO:0000256" key="1">
    <source>
        <dbReference type="ARBA" id="ARBA00004613"/>
    </source>
</evidence>
<evidence type="ECO:0000256" key="7">
    <source>
        <dbReference type="ARBA" id="ARBA00023180"/>
    </source>
</evidence>
<reference evidence="14 15" key="1">
    <citation type="submission" date="2020-03" db="EMBL/GenBank/DDBJ databases">
        <title>Dissostichus mawsoni Genome sequencing and assembly.</title>
        <authorList>
            <person name="Park H."/>
        </authorList>
    </citation>
    <scope>NUCLEOTIDE SEQUENCE [LARGE SCALE GENOMIC DNA]</scope>
    <source>
        <strain evidence="14">DM0001</strain>
        <tissue evidence="14">Muscle</tissue>
    </source>
</reference>